<dbReference type="Proteomes" id="UP000802098">
    <property type="component" value="Unassembled WGS sequence"/>
</dbReference>
<comment type="caution">
    <text evidence="1">The sequence shown here is derived from an EMBL/GenBank/DDBJ whole genome shotgun (WGS) entry which is preliminary data.</text>
</comment>
<reference evidence="1 2" key="1">
    <citation type="submission" date="2020-03" db="EMBL/GenBank/DDBJ databases">
        <title>Rubrivivax benzoatilyticus JA2 (sequenced after 10 years sub-culturing).</title>
        <authorList>
            <person name="Gupta D."/>
            <person name="Chintalapati S."/>
            <person name="Chintalapati V.R."/>
        </authorList>
    </citation>
    <scope>NUCLEOTIDE SEQUENCE [LARGE SCALE GENOMIC DNA]</scope>
    <source>
        <strain evidence="1 2">JA2-Mal</strain>
    </source>
</reference>
<name>A0ABX0I2U6_9BURK</name>
<dbReference type="RefSeq" id="WP_009857950.1">
    <property type="nucleotide sequence ID" value="NZ_JAAOCD010000009.1"/>
</dbReference>
<protein>
    <recommendedName>
        <fullName evidence="3">Methyltransferase domain-containing protein</fullName>
    </recommendedName>
</protein>
<evidence type="ECO:0000313" key="2">
    <source>
        <dbReference type="Proteomes" id="UP000802098"/>
    </source>
</evidence>
<dbReference type="EMBL" id="JAAOCD010000009">
    <property type="protein sequence ID" value="NHK99909.1"/>
    <property type="molecule type" value="Genomic_DNA"/>
</dbReference>
<evidence type="ECO:0008006" key="3">
    <source>
        <dbReference type="Google" id="ProtNLM"/>
    </source>
</evidence>
<organism evidence="1 2">
    <name type="scientific">Rubrivivax benzoatilyticus</name>
    <dbReference type="NCBI Taxonomy" id="316997"/>
    <lineage>
        <taxon>Bacteria</taxon>
        <taxon>Pseudomonadati</taxon>
        <taxon>Pseudomonadota</taxon>
        <taxon>Betaproteobacteria</taxon>
        <taxon>Burkholderiales</taxon>
        <taxon>Sphaerotilaceae</taxon>
        <taxon>Rubrivivax</taxon>
    </lineage>
</organism>
<dbReference type="InterPro" id="IPR029063">
    <property type="entry name" value="SAM-dependent_MTases_sf"/>
</dbReference>
<evidence type="ECO:0000313" key="1">
    <source>
        <dbReference type="EMBL" id="NHK99909.1"/>
    </source>
</evidence>
<sequence length="502" mass="56297">MSLPPKIHLSICQPLGYVHSLGLLDPARYFRWQFRRLGAEVSIAKNRLRHDAVNFVFGAHLGFDASLCRRHACVFVNLEQLGDRGASVRPEYLKLLAANAVVDYDADNVAAYAQVPDEVPVVPFWHAPYLAPAVPLPLEERPIDLLFFGSMNDRRKAMIDRIEALGWTVTVFDSALYGEERDHYIRQAKAVLNCHFYDSARFEQVRVAHCLSLGTPVISERTPDTRPDEAFEDCVIWLQDENELVQFFSEDFATPAYYDVTRAALQRFEAADPLGAYAAALGFAEGFVGTHHECRPAEPWAPERIHIGSGKDYRPGWLNVDVLARAEPDLLLDLSGALELPLHADSPTVGPLVLAADSVDRIDANNVLEHVGDLPALMSNCLRLLKEGGEFHIEVPHERALTAWQDPTHVRAMNENSWIYYTDWFWYLGWVDHRFEVAASSWLDARVQPCQREQAAFMRVVLRKIRTTPRERMVALTMAAGVHLPDDEPVAPAAAGEGPASS</sequence>
<dbReference type="Gene3D" id="3.40.50.150">
    <property type="entry name" value="Vaccinia Virus protein VP39"/>
    <property type="match status" value="1"/>
</dbReference>
<keyword evidence="2" id="KW-1185">Reference proteome</keyword>
<accession>A0ABX0I2U6</accession>
<dbReference type="SUPFAM" id="SSF53335">
    <property type="entry name" value="S-adenosyl-L-methionine-dependent methyltransferases"/>
    <property type="match status" value="1"/>
</dbReference>
<gene>
    <name evidence="1" type="ORF">G7087_16115</name>
</gene>
<proteinExistence type="predicted"/>